<accession>A0ACB9TAZ8</accession>
<gene>
    <name evidence="1" type="ORF">MML48_4g00007417</name>
</gene>
<organism evidence="1 2">
    <name type="scientific">Holotrichia oblita</name>
    <name type="common">Chafer beetle</name>
    <dbReference type="NCBI Taxonomy" id="644536"/>
    <lineage>
        <taxon>Eukaryota</taxon>
        <taxon>Metazoa</taxon>
        <taxon>Ecdysozoa</taxon>
        <taxon>Arthropoda</taxon>
        <taxon>Hexapoda</taxon>
        <taxon>Insecta</taxon>
        <taxon>Pterygota</taxon>
        <taxon>Neoptera</taxon>
        <taxon>Endopterygota</taxon>
        <taxon>Coleoptera</taxon>
        <taxon>Polyphaga</taxon>
        <taxon>Scarabaeiformia</taxon>
        <taxon>Scarabaeidae</taxon>
        <taxon>Melolonthinae</taxon>
        <taxon>Holotrichia</taxon>
    </lineage>
</organism>
<name>A0ACB9TAZ8_HOLOL</name>
<evidence type="ECO:0000313" key="1">
    <source>
        <dbReference type="EMBL" id="KAI4463894.1"/>
    </source>
</evidence>
<dbReference type="EMBL" id="CM043018">
    <property type="protein sequence ID" value="KAI4463894.1"/>
    <property type="molecule type" value="Genomic_DNA"/>
</dbReference>
<evidence type="ECO:0000313" key="2">
    <source>
        <dbReference type="Proteomes" id="UP001056778"/>
    </source>
</evidence>
<protein>
    <submittedName>
        <fullName evidence="1">Cwf19 cell cycle control protein</fullName>
    </submittedName>
</protein>
<dbReference type="Proteomes" id="UP001056778">
    <property type="component" value="Chromosome 4"/>
</dbReference>
<keyword evidence="2" id="KW-1185">Reference proteome</keyword>
<proteinExistence type="predicted"/>
<reference evidence="1" key="1">
    <citation type="submission" date="2022-04" db="EMBL/GenBank/DDBJ databases">
        <title>Chromosome-scale genome assembly of Holotrichia oblita Faldermann.</title>
        <authorList>
            <person name="Rongchong L."/>
        </authorList>
    </citation>
    <scope>NUCLEOTIDE SEQUENCE</scope>
    <source>
        <strain evidence="1">81SQS9</strain>
    </source>
</reference>
<comment type="caution">
    <text evidence="1">The sequence shown here is derived from an EMBL/GenBank/DDBJ whole genome shotgun (WGS) entry which is preliminary data.</text>
</comment>
<sequence>MVSGKHKKKSKKEKKSKKSKRERSPSTSSSSSDEWVEKTPLSKVSDEPKQERDEWMSISSSFQSVSTIDRRTDRDNKKRLEKERNQYNPKENVRELNPYWKDGGTGLPSFKKPSEDNFQYNKKPNSSNWRKKIDEEVKECSRKEISNRTDDKRVDDKPSNKSLNILAAKLVKAELMGNTELIDELKAQLEDARKELTNSPSSATEEVLLTTTDSHGVSRPFKTKFEYGESSGTSTKKKRVETHVNKERVRYFPDDDKYSLKQMFENEKYSSIDEQNKEFADIISKTKTDFDDFFTDEIRKKDSDTKSNKKEMDQAINAHLKVSKMLDNCSHCLQSDTMQNHLMVSMGETIYLSIPPFEPVTEGHCFLIPIRHIPCATQLDENEWSELLSFRRSLCKMFNAIDKDVIFFETAVYFYKHPHMIWHCVPVPREQGDLAPIYFKKAIDESETEWSINKKLVSLSGRDVRKAIPKGLPYFSVSFGMTEGYAHVIEEEKMFPQNFAQEIIGGMLDLDHSKWRKPKRQNFDQQSLQVQSFGKMWSDYDCTK</sequence>